<proteinExistence type="predicted"/>
<feature type="domain" description="CAAX prenyl protease 2/Lysostaphin resistance protein A-like" evidence="2">
    <location>
        <begin position="222"/>
        <end position="309"/>
    </location>
</feature>
<keyword evidence="1" id="KW-1133">Transmembrane helix</keyword>
<feature type="transmembrane region" description="Helical" evidence="1">
    <location>
        <begin position="96"/>
        <end position="118"/>
    </location>
</feature>
<organism evidence="3 4">
    <name type="scientific">Tumebacillus avium</name>
    <dbReference type="NCBI Taxonomy" id="1903704"/>
    <lineage>
        <taxon>Bacteria</taxon>
        <taxon>Bacillati</taxon>
        <taxon>Bacillota</taxon>
        <taxon>Bacilli</taxon>
        <taxon>Bacillales</taxon>
        <taxon>Alicyclobacillaceae</taxon>
        <taxon>Tumebacillus</taxon>
    </lineage>
</organism>
<feature type="transmembrane region" description="Helical" evidence="1">
    <location>
        <begin position="54"/>
        <end position="76"/>
    </location>
</feature>
<dbReference type="EMBL" id="CP021434">
    <property type="protein sequence ID" value="ARU62583.1"/>
    <property type="molecule type" value="Genomic_DNA"/>
</dbReference>
<keyword evidence="4" id="KW-1185">Reference proteome</keyword>
<feature type="transmembrane region" description="Helical" evidence="1">
    <location>
        <begin position="130"/>
        <end position="152"/>
    </location>
</feature>
<name>A0A1Y0IT62_9BACL</name>
<dbReference type="KEGG" id="tum:CBW65_17625"/>
<dbReference type="PANTHER" id="PTHR36435:SF1">
    <property type="entry name" value="CAAX AMINO TERMINAL PROTEASE FAMILY PROTEIN"/>
    <property type="match status" value="1"/>
</dbReference>
<dbReference type="Proteomes" id="UP000195437">
    <property type="component" value="Chromosome"/>
</dbReference>
<evidence type="ECO:0000256" key="1">
    <source>
        <dbReference type="SAM" id="Phobius"/>
    </source>
</evidence>
<feature type="transmembrane region" description="Helical" evidence="1">
    <location>
        <begin position="216"/>
        <end position="236"/>
    </location>
</feature>
<reference evidence="4" key="1">
    <citation type="submission" date="2017-05" db="EMBL/GenBank/DDBJ databases">
        <authorList>
            <person name="Sung H."/>
        </authorList>
    </citation>
    <scope>NUCLEOTIDE SEQUENCE [LARGE SCALE GENOMIC DNA]</scope>
    <source>
        <strain evidence="4">AR23208</strain>
    </source>
</reference>
<dbReference type="AlphaFoldDB" id="A0A1Y0IT62"/>
<dbReference type="RefSeq" id="WP_087457942.1">
    <property type="nucleotide sequence ID" value="NZ_CP021434.1"/>
</dbReference>
<feature type="transmembrane region" description="Helical" evidence="1">
    <location>
        <begin position="173"/>
        <end position="196"/>
    </location>
</feature>
<evidence type="ECO:0000313" key="3">
    <source>
        <dbReference type="EMBL" id="ARU62583.1"/>
    </source>
</evidence>
<dbReference type="Pfam" id="PF02517">
    <property type="entry name" value="Rce1-like"/>
    <property type="match status" value="1"/>
</dbReference>
<dbReference type="InterPro" id="IPR003675">
    <property type="entry name" value="Rce1/LyrA-like_dom"/>
</dbReference>
<evidence type="ECO:0000313" key="4">
    <source>
        <dbReference type="Proteomes" id="UP000195437"/>
    </source>
</evidence>
<accession>A0A1Y0IT62</accession>
<keyword evidence="1" id="KW-0812">Transmembrane</keyword>
<dbReference type="InterPro" id="IPR052710">
    <property type="entry name" value="CAAX_protease"/>
</dbReference>
<sequence length="316" mass="35306">MKRNLARNVQLTGALLLIWAFLQDILLTLSTMTFVRDDHGKWQALIQAEQVSPLWSVLSLLFVLGGLVVFLIGYLFKKRLPMRKDPGRSRLTLRDLSISFGWVGLLFFGSVFLYYFGIGGLIPEWFRTSPGASALGGVSMQIVAILVIPLYFRKSLREIGLQRPVLSWKMIGYVLMFFIFVYAMSLVTTSLSEWIGVDTDSYREKHISQELNDAKALGFLMAMLPVIATAVIAPLGEELLFRGVLQSVLTAKWGVYAGVIGSALLFSLIHADLVLFVPIFLMGVLFSVLYRITGSLWAPIWLHAVNNLIASLNDLL</sequence>
<feature type="transmembrane region" description="Helical" evidence="1">
    <location>
        <begin position="248"/>
        <end position="269"/>
    </location>
</feature>
<dbReference type="GO" id="GO:0080120">
    <property type="term" value="P:CAAX-box protein maturation"/>
    <property type="evidence" value="ECO:0007669"/>
    <property type="project" value="UniProtKB-ARBA"/>
</dbReference>
<feature type="transmembrane region" description="Helical" evidence="1">
    <location>
        <begin position="275"/>
        <end position="293"/>
    </location>
</feature>
<evidence type="ECO:0000259" key="2">
    <source>
        <dbReference type="Pfam" id="PF02517"/>
    </source>
</evidence>
<dbReference type="OrthoDB" id="9782250at2"/>
<dbReference type="GO" id="GO:0004175">
    <property type="term" value="F:endopeptidase activity"/>
    <property type="evidence" value="ECO:0007669"/>
    <property type="project" value="UniProtKB-ARBA"/>
</dbReference>
<protein>
    <recommendedName>
        <fullName evidence="2">CAAX prenyl protease 2/Lysostaphin resistance protein A-like domain-containing protein</fullName>
    </recommendedName>
</protein>
<dbReference type="PANTHER" id="PTHR36435">
    <property type="entry name" value="SLR1288 PROTEIN"/>
    <property type="match status" value="1"/>
</dbReference>
<gene>
    <name evidence="3" type="ORF">CBW65_17625</name>
</gene>
<keyword evidence="1" id="KW-0472">Membrane</keyword>